<evidence type="ECO:0000313" key="1">
    <source>
        <dbReference type="EMBL" id="SVE06448.1"/>
    </source>
</evidence>
<sequence length="44" mass="4838">DDLDAPVRRLNGLHVPTPYSAPLEAAVAPKKEDVERSIRDLIAE</sequence>
<proteinExistence type="predicted"/>
<name>A0A383AH75_9ZZZZ</name>
<dbReference type="InterPro" id="IPR009014">
    <property type="entry name" value="Transketo_C/PFOR_II"/>
</dbReference>
<organism evidence="1">
    <name type="scientific">marine metagenome</name>
    <dbReference type="NCBI Taxonomy" id="408172"/>
    <lineage>
        <taxon>unclassified sequences</taxon>
        <taxon>metagenomes</taxon>
        <taxon>ecological metagenomes</taxon>
    </lineage>
</organism>
<gene>
    <name evidence="1" type="ORF">METZ01_LOCUS459302</name>
</gene>
<reference evidence="1" key="1">
    <citation type="submission" date="2018-05" db="EMBL/GenBank/DDBJ databases">
        <authorList>
            <person name="Lanie J.A."/>
            <person name="Ng W.-L."/>
            <person name="Kazmierczak K.M."/>
            <person name="Andrzejewski T.M."/>
            <person name="Davidsen T.M."/>
            <person name="Wayne K.J."/>
            <person name="Tettelin H."/>
            <person name="Glass J.I."/>
            <person name="Rusch D."/>
            <person name="Podicherti R."/>
            <person name="Tsui H.-C.T."/>
            <person name="Winkler M.E."/>
        </authorList>
    </citation>
    <scope>NUCLEOTIDE SEQUENCE</scope>
</reference>
<feature type="non-terminal residue" evidence="1">
    <location>
        <position position="1"/>
    </location>
</feature>
<protein>
    <recommendedName>
        <fullName evidence="2">Transketolase C-terminal domain-containing protein</fullName>
    </recommendedName>
</protein>
<evidence type="ECO:0008006" key="2">
    <source>
        <dbReference type="Google" id="ProtNLM"/>
    </source>
</evidence>
<dbReference type="AlphaFoldDB" id="A0A383AH75"/>
<dbReference type="Gene3D" id="3.40.50.920">
    <property type="match status" value="1"/>
</dbReference>
<dbReference type="EMBL" id="UINC01191690">
    <property type="protein sequence ID" value="SVE06448.1"/>
    <property type="molecule type" value="Genomic_DNA"/>
</dbReference>
<accession>A0A383AH75</accession>